<evidence type="ECO:0000259" key="1">
    <source>
        <dbReference type="Pfam" id="PF05699"/>
    </source>
</evidence>
<reference evidence="3" key="1">
    <citation type="submission" date="2011-08" db="EMBL/GenBank/DDBJ databases">
        <title>The draft genome of Latimeria chalumnae.</title>
        <authorList>
            <person name="Di Palma F."/>
            <person name="Alfoldi J."/>
            <person name="Johnson J."/>
            <person name="Berlin A."/>
            <person name="Gnerre S."/>
            <person name="Jaffe D."/>
            <person name="MacCallum I."/>
            <person name="Young S."/>
            <person name="Walker B.J."/>
            <person name="Lander E."/>
            <person name="Lindblad-Toh K."/>
        </authorList>
    </citation>
    <scope>NUCLEOTIDE SEQUENCE [LARGE SCALE GENOMIC DNA]</scope>
    <source>
        <strain evidence="3">Wild caught</strain>
    </source>
</reference>
<evidence type="ECO:0000313" key="2">
    <source>
        <dbReference type="Ensembl" id="ENSLACP00000009230.1"/>
    </source>
</evidence>
<keyword evidence="3" id="KW-1185">Reference proteome</keyword>
<feature type="domain" description="HAT C-terminal dimerisation" evidence="1">
    <location>
        <begin position="588"/>
        <end position="636"/>
    </location>
</feature>
<sequence length="645" mass="73464">SSDPADWSTIDVKLRDTFAANQPGQNIGDFSASLCTYRTTKWYLTKDHFYRRKNNELLFIHSLSLSAGHVYCYICKLFLNKWSSFTSGFNDWKNSISRSCEHENTTDHHSAMLCLSSCRNTETRIDSNLVSEWQNILKCIVTAVQFLAEHGLPFCGDSVFCPKTATFLGCLELISHDPLLSDHLTKFANTGKGMPNYLSSTICDEFIQLMSDKILSIIVSKIRCSKYYSIIVESTPDLTHIDQLTIMIKYVQKNEEPMERFLKFIPIHGHYAEHLERTITLLLQELDIDLDDCHGQNYDIASNMSGKCRASGKDLKIKTLLFCSTRLLNLVGLCAAECCLAAVSFFSFIQSLYNFSASVCRWEVLTSHLEKCGNKGLTLETLSAVRWFARADDLATFIQNALTELSANNEQPKAAWHEACQLRAAMVKLETAVMTVGWGVILQRMNATSKALQELKIDLGSLSVLYDSLIDFIGQVRNDFEMYRTEAKMLTNTEVYKSRTRKRIFRELTPDVKLSKREMFIVEAHYTISDCLVLELRSRNEAYKELQSKFNSTETGLQKILRRHCPQDLKDGFPDEFCQLISLLGLEDMFPNVDICLRMYLAIPASNCSGERAFSLMKRVQKNHLRSTVKQDKLTAVLVIENSFT</sequence>
<dbReference type="InterPro" id="IPR008906">
    <property type="entry name" value="HATC_C_dom"/>
</dbReference>
<dbReference type="AlphaFoldDB" id="H3AHV9"/>
<dbReference type="InterPro" id="IPR012337">
    <property type="entry name" value="RNaseH-like_sf"/>
</dbReference>
<protein>
    <recommendedName>
        <fullName evidence="1">HAT C-terminal dimerisation domain-containing protein</fullName>
    </recommendedName>
</protein>
<dbReference type="Proteomes" id="UP000008672">
    <property type="component" value="Unassembled WGS sequence"/>
</dbReference>
<accession>H3AHV9</accession>
<dbReference type="GO" id="GO:0046983">
    <property type="term" value="F:protein dimerization activity"/>
    <property type="evidence" value="ECO:0007669"/>
    <property type="project" value="InterPro"/>
</dbReference>
<dbReference type="STRING" id="7897.ENSLACP00000009230"/>
<organism evidence="2 3">
    <name type="scientific">Latimeria chalumnae</name>
    <name type="common">Coelacanth</name>
    <dbReference type="NCBI Taxonomy" id="7897"/>
    <lineage>
        <taxon>Eukaryota</taxon>
        <taxon>Metazoa</taxon>
        <taxon>Chordata</taxon>
        <taxon>Craniata</taxon>
        <taxon>Vertebrata</taxon>
        <taxon>Euteleostomi</taxon>
        <taxon>Coelacanthiformes</taxon>
        <taxon>Coelacanthidae</taxon>
        <taxon>Latimeria</taxon>
    </lineage>
</organism>
<reference evidence="2" key="3">
    <citation type="submission" date="2025-09" db="UniProtKB">
        <authorList>
            <consortium name="Ensembl"/>
        </authorList>
    </citation>
    <scope>IDENTIFICATION</scope>
</reference>
<dbReference type="EMBL" id="AFYH01017256">
    <property type="status" value="NOT_ANNOTATED_CDS"/>
    <property type="molecule type" value="Genomic_DNA"/>
</dbReference>
<dbReference type="PANTHER" id="PTHR45749:SF23">
    <property type="entry name" value="ZINC FINGER MYM-TYPE PROTEIN 1-LIKE"/>
    <property type="match status" value="1"/>
</dbReference>
<dbReference type="OMA" id="NEEPMER"/>
<dbReference type="eggNOG" id="ENOG502QV0C">
    <property type="taxonomic scope" value="Eukaryota"/>
</dbReference>
<dbReference type="SUPFAM" id="SSF53098">
    <property type="entry name" value="Ribonuclease H-like"/>
    <property type="match status" value="1"/>
</dbReference>
<evidence type="ECO:0000313" key="3">
    <source>
        <dbReference type="Proteomes" id="UP000008672"/>
    </source>
</evidence>
<dbReference type="InParanoid" id="H3AHV9"/>
<dbReference type="Pfam" id="PF05699">
    <property type="entry name" value="Dimer_Tnp_hAT"/>
    <property type="match status" value="1"/>
</dbReference>
<dbReference type="PANTHER" id="PTHR45749">
    <property type="match status" value="1"/>
</dbReference>
<proteinExistence type="predicted"/>
<dbReference type="HOGENOM" id="CLU_006175_4_3_1"/>
<dbReference type="GeneTree" id="ENSGT00940000154356"/>
<dbReference type="Ensembl" id="ENSLACT00000009301.1">
    <property type="protein sequence ID" value="ENSLACP00000009230.1"/>
    <property type="gene ID" value="ENSLACG00000008146.1"/>
</dbReference>
<reference evidence="2" key="2">
    <citation type="submission" date="2025-08" db="UniProtKB">
        <authorList>
            <consortium name="Ensembl"/>
        </authorList>
    </citation>
    <scope>IDENTIFICATION</scope>
</reference>
<name>H3AHV9_LATCH</name>